<keyword evidence="2" id="KW-1185">Reference proteome</keyword>
<reference evidence="1" key="1">
    <citation type="submission" date="2021-07" db="EMBL/GenBank/DDBJ databases">
        <authorList>
            <person name="Catto M.A."/>
            <person name="Jacobson A."/>
            <person name="Kennedy G."/>
            <person name="Labadie P."/>
            <person name="Hunt B.G."/>
            <person name="Srinivasan R."/>
        </authorList>
    </citation>
    <scope>NUCLEOTIDE SEQUENCE</scope>
    <source>
        <strain evidence="1">PL_HMW_Pooled</strain>
        <tissue evidence="1">Head</tissue>
    </source>
</reference>
<gene>
    <name evidence="1" type="ORF">KUF71_020008</name>
</gene>
<keyword evidence="1" id="KW-0240">DNA-directed RNA polymerase</keyword>
<organism evidence="1 2">
    <name type="scientific">Frankliniella fusca</name>
    <dbReference type="NCBI Taxonomy" id="407009"/>
    <lineage>
        <taxon>Eukaryota</taxon>
        <taxon>Metazoa</taxon>
        <taxon>Ecdysozoa</taxon>
        <taxon>Arthropoda</taxon>
        <taxon>Hexapoda</taxon>
        <taxon>Insecta</taxon>
        <taxon>Pterygota</taxon>
        <taxon>Neoptera</taxon>
        <taxon>Paraneoptera</taxon>
        <taxon>Thysanoptera</taxon>
        <taxon>Terebrantia</taxon>
        <taxon>Thripoidea</taxon>
        <taxon>Thripidae</taxon>
        <taxon>Frankliniella</taxon>
    </lineage>
</organism>
<accession>A0AAE1GVN2</accession>
<comment type="caution">
    <text evidence="1">The sequence shown here is derived from an EMBL/GenBank/DDBJ whole genome shotgun (WGS) entry which is preliminary data.</text>
</comment>
<dbReference type="AlphaFoldDB" id="A0AAE1GVN2"/>
<dbReference type="Proteomes" id="UP001219518">
    <property type="component" value="Unassembled WGS sequence"/>
</dbReference>
<sequence>MGVSLALDRVVTARFSTGVMRLSGIFISSFESTGGGSLLRLSGTLFFSLGTNSKSNVKLLRKLMNLSNGLVGSLSASKGLNLSGLGFTYSPARTINPIIVRAIAFCRADKGHWRLTESHLNYDKNNYHPQEP</sequence>
<name>A0AAE1GVN2_9NEOP</name>
<dbReference type="GO" id="GO:0000428">
    <property type="term" value="C:DNA-directed RNA polymerase complex"/>
    <property type="evidence" value="ECO:0007669"/>
    <property type="project" value="UniProtKB-KW"/>
</dbReference>
<evidence type="ECO:0000313" key="1">
    <source>
        <dbReference type="EMBL" id="KAK3909999.1"/>
    </source>
</evidence>
<evidence type="ECO:0000313" key="2">
    <source>
        <dbReference type="Proteomes" id="UP001219518"/>
    </source>
</evidence>
<keyword evidence="1" id="KW-0804">Transcription</keyword>
<reference evidence="1" key="2">
    <citation type="journal article" date="2023" name="BMC Genomics">
        <title>Pest status, molecular evolution, and epigenetic factors derived from the genome assembly of Frankliniella fusca, a thysanopteran phytovirus vector.</title>
        <authorList>
            <person name="Catto M.A."/>
            <person name="Labadie P.E."/>
            <person name="Jacobson A.L."/>
            <person name="Kennedy G.G."/>
            <person name="Srinivasan R."/>
            <person name="Hunt B.G."/>
        </authorList>
    </citation>
    <scope>NUCLEOTIDE SEQUENCE</scope>
    <source>
        <strain evidence="1">PL_HMW_Pooled</strain>
    </source>
</reference>
<proteinExistence type="predicted"/>
<protein>
    <submittedName>
        <fullName evidence="1">DNA-directed RNA polymerase subunit beta</fullName>
    </submittedName>
</protein>
<dbReference type="EMBL" id="JAHWGI010000137">
    <property type="protein sequence ID" value="KAK3909999.1"/>
    <property type="molecule type" value="Genomic_DNA"/>
</dbReference>